<dbReference type="PANTHER" id="PTHR30146">
    <property type="entry name" value="LACI-RELATED TRANSCRIPTIONAL REPRESSOR"/>
    <property type="match status" value="1"/>
</dbReference>
<organism evidence="5 6">
    <name type="scientific">Micromonospora pisi</name>
    <dbReference type="NCBI Taxonomy" id="589240"/>
    <lineage>
        <taxon>Bacteria</taxon>
        <taxon>Bacillati</taxon>
        <taxon>Actinomycetota</taxon>
        <taxon>Actinomycetes</taxon>
        <taxon>Micromonosporales</taxon>
        <taxon>Micromonosporaceae</taxon>
        <taxon>Micromonospora</taxon>
    </lineage>
</organism>
<dbReference type="PROSITE" id="PS00356">
    <property type="entry name" value="HTH_LACI_1"/>
    <property type="match status" value="1"/>
</dbReference>
<dbReference type="SUPFAM" id="SSF47413">
    <property type="entry name" value="lambda repressor-like DNA-binding domains"/>
    <property type="match status" value="1"/>
</dbReference>
<dbReference type="GO" id="GO:0000976">
    <property type="term" value="F:transcription cis-regulatory region binding"/>
    <property type="evidence" value="ECO:0007669"/>
    <property type="project" value="TreeGrafter"/>
</dbReference>
<dbReference type="InterPro" id="IPR028082">
    <property type="entry name" value="Peripla_BP_I"/>
</dbReference>
<proteinExistence type="predicted"/>
<dbReference type="Pfam" id="PF13377">
    <property type="entry name" value="Peripla_BP_3"/>
    <property type="match status" value="1"/>
</dbReference>
<keyword evidence="3" id="KW-0804">Transcription</keyword>
<gene>
    <name evidence="5" type="ORF">BDK92_0161</name>
</gene>
<dbReference type="InterPro" id="IPR010982">
    <property type="entry name" value="Lambda_DNA-bd_dom_sf"/>
</dbReference>
<evidence type="ECO:0000313" key="6">
    <source>
        <dbReference type="Proteomes" id="UP000277671"/>
    </source>
</evidence>
<dbReference type="AlphaFoldDB" id="A0A495JAT2"/>
<dbReference type="SMART" id="SM00354">
    <property type="entry name" value="HTH_LACI"/>
    <property type="match status" value="1"/>
</dbReference>
<dbReference type="GO" id="GO:0003700">
    <property type="term" value="F:DNA-binding transcription factor activity"/>
    <property type="evidence" value="ECO:0007669"/>
    <property type="project" value="TreeGrafter"/>
</dbReference>
<keyword evidence="1" id="KW-0805">Transcription regulation</keyword>
<dbReference type="Gene3D" id="3.40.50.2300">
    <property type="match status" value="2"/>
</dbReference>
<dbReference type="Pfam" id="PF00356">
    <property type="entry name" value="LacI"/>
    <property type="match status" value="1"/>
</dbReference>
<dbReference type="PROSITE" id="PS50932">
    <property type="entry name" value="HTH_LACI_2"/>
    <property type="match status" value="1"/>
</dbReference>
<dbReference type="RefSeq" id="WP_121153643.1">
    <property type="nucleotide sequence ID" value="NZ_RBKT01000001.1"/>
</dbReference>
<dbReference type="CDD" id="cd01392">
    <property type="entry name" value="HTH_LacI"/>
    <property type="match status" value="1"/>
</dbReference>
<dbReference type="CDD" id="cd06267">
    <property type="entry name" value="PBP1_LacI_sugar_binding-like"/>
    <property type="match status" value="1"/>
</dbReference>
<dbReference type="SUPFAM" id="SSF53822">
    <property type="entry name" value="Periplasmic binding protein-like I"/>
    <property type="match status" value="1"/>
</dbReference>
<protein>
    <submittedName>
        <fullName evidence="5">LacI family transcriptional regulator</fullName>
    </submittedName>
</protein>
<dbReference type="OrthoDB" id="3208777at2"/>
<evidence type="ECO:0000256" key="2">
    <source>
        <dbReference type="ARBA" id="ARBA00023125"/>
    </source>
</evidence>
<evidence type="ECO:0000256" key="1">
    <source>
        <dbReference type="ARBA" id="ARBA00023015"/>
    </source>
</evidence>
<dbReference type="PANTHER" id="PTHR30146:SF109">
    <property type="entry name" value="HTH-TYPE TRANSCRIPTIONAL REGULATOR GALS"/>
    <property type="match status" value="1"/>
</dbReference>
<dbReference type="InterPro" id="IPR000843">
    <property type="entry name" value="HTH_LacI"/>
</dbReference>
<evidence type="ECO:0000259" key="4">
    <source>
        <dbReference type="PROSITE" id="PS50932"/>
    </source>
</evidence>
<dbReference type="EMBL" id="RBKT01000001">
    <property type="protein sequence ID" value="RKR85943.1"/>
    <property type="molecule type" value="Genomic_DNA"/>
</dbReference>
<dbReference type="Proteomes" id="UP000277671">
    <property type="component" value="Unassembled WGS sequence"/>
</dbReference>
<name>A0A495JAT2_9ACTN</name>
<feature type="domain" description="HTH lacI-type" evidence="4">
    <location>
        <begin position="9"/>
        <end position="63"/>
    </location>
</feature>
<comment type="caution">
    <text evidence="5">The sequence shown here is derived from an EMBL/GenBank/DDBJ whole genome shotgun (WGS) entry which is preliminary data.</text>
</comment>
<reference evidence="5 6" key="1">
    <citation type="submission" date="2018-10" db="EMBL/GenBank/DDBJ databases">
        <title>Sequencing the genomes of 1000 actinobacteria strains.</title>
        <authorList>
            <person name="Klenk H.-P."/>
        </authorList>
    </citation>
    <scope>NUCLEOTIDE SEQUENCE [LARGE SCALE GENOMIC DNA]</scope>
    <source>
        <strain evidence="5 6">DSM 45175</strain>
    </source>
</reference>
<keyword evidence="2" id="KW-0238">DNA-binding</keyword>
<evidence type="ECO:0000313" key="5">
    <source>
        <dbReference type="EMBL" id="RKR85943.1"/>
    </source>
</evidence>
<accession>A0A495JAT2</accession>
<dbReference type="Gene3D" id="1.10.260.40">
    <property type="entry name" value="lambda repressor-like DNA-binding domains"/>
    <property type="match status" value="1"/>
</dbReference>
<dbReference type="InterPro" id="IPR046335">
    <property type="entry name" value="LacI/GalR-like_sensor"/>
</dbReference>
<keyword evidence="6" id="KW-1185">Reference proteome</keyword>
<evidence type="ECO:0000256" key="3">
    <source>
        <dbReference type="ARBA" id="ARBA00023163"/>
    </source>
</evidence>
<sequence length="328" mass="34474">MTAGSVRQMRLEDVAKEAGVSRATASRVMSGSGPVSAAVRDRVREAARRLDYRPDPVARALVSGSGFRLVVAVVGTTAQVLEDPYVDRAVAAAAQAGAPYGVGASLQWLPRQAPRLDRLAEDRSVRGVVLLNTTEAALEAVPMSLRGRVASIGIGSRWVPSFDVDNGGGAAAVLRHLYATGRRRIAMVTGPQWMPCAWRSVESYQGLMRSAGLPARLVAGDFSAGTGHRAMRRVLRRWPDTDAVFAINDATALGALAALREEGRKVPDDVAVAGFDDIPFAALSAPALTTASHPVSRIVGAAATAVLNQAPGPPNVVFPSTLIRRQSA</sequence>